<dbReference type="Pfam" id="PF00155">
    <property type="entry name" value="Aminotran_1_2"/>
    <property type="match status" value="1"/>
</dbReference>
<evidence type="ECO:0000259" key="8">
    <source>
        <dbReference type="Pfam" id="PF00155"/>
    </source>
</evidence>
<evidence type="ECO:0000256" key="5">
    <source>
        <dbReference type="ARBA" id="ARBA00022898"/>
    </source>
</evidence>
<keyword evidence="2 7" id="KW-0032">Aminotransferase</keyword>
<dbReference type="InterPro" id="IPR015421">
    <property type="entry name" value="PyrdxlP-dep_Trfase_major"/>
</dbReference>
<comment type="cofactor">
    <cofactor evidence="1 7">
        <name>pyridoxal 5'-phosphate</name>
        <dbReference type="ChEBI" id="CHEBI:597326"/>
    </cofactor>
</comment>
<dbReference type="InterPro" id="IPR004839">
    <property type="entry name" value="Aminotransferase_I/II_large"/>
</dbReference>
<dbReference type="PANTHER" id="PTHR42885">
    <property type="entry name" value="HISTIDINOL-PHOSPHATE AMINOTRANSFERASE-RELATED"/>
    <property type="match status" value="1"/>
</dbReference>
<dbReference type="NCBIfam" id="TIGR01141">
    <property type="entry name" value="hisC"/>
    <property type="match status" value="1"/>
</dbReference>
<comment type="similarity">
    <text evidence="7">Belongs to the class-II pyridoxal-phosphate-dependent aminotransferase family. Histidinol-phosphate aminotransferase subfamily.</text>
</comment>
<feature type="domain" description="Aminotransferase class I/classII large" evidence="8">
    <location>
        <begin position="34"/>
        <end position="358"/>
    </location>
</feature>
<proteinExistence type="inferred from homology"/>
<dbReference type="Gene3D" id="3.90.1150.10">
    <property type="entry name" value="Aspartate Aminotransferase, domain 1"/>
    <property type="match status" value="1"/>
</dbReference>
<comment type="catalytic activity">
    <reaction evidence="7">
        <text>L-histidinol phosphate + 2-oxoglutarate = 3-(imidazol-4-yl)-2-oxopropyl phosphate + L-glutamate</text>
        <dbReference type="Rhea" id="RHEA:23744"/>
        <dbReference type="ChEBI" id="CHEBI:16810"/>
        <dbReference type="ChEBI" id="CHEBI:29985"/>
        <dbReference type="ChEBI" id="CHEBI:57766"/>
        <dbReference type="ChEBI" id="CHEBI:57980"/>
        <dbReference type="EC" id="2.6.1.9"/>
    </reaction>
</comment>
<accession>A0A7J3ZLK6</accession>
<dbReference type="SUPFAM" id="SSF53383">
    <property type="entry name" value="PLP-dependent transferases"/>
    <property type="match status" value="1"/>
</dbReference>
<dbReference type="EC" id="2.6.1.9" evidence="7"/>
<dbReference type="AlphaFoldDB" id="A0A7J3ZLK6"/>
<evidence type="ECO:0000256" key="7">
    <source>
        <dbReference type="HAMAP-Rule" id="MF_01023"/>
    </source>
</evidence>
<feature type="modified residue" description="N6-(pyridoxal phosphate)lysine" evidence="7">
    <location>
        <position position="221"/>
    </location>
</feature>
<protein>
    <recommendedName>
        <fullName evidence="7">Histidinol-phosphate aminotransferase</fullName>
        <ecNumber evidence="7">2.6.1.9</ecNumber>
    </recommendedName>
    <alternativeName>
        <fullName evidence="7">Imidazole acetol-phosphate transaminase</fullName>
    </alternativeName>
</protein>
<evidence type="ECO:0000256" key="4">
    <source>
        <dbReference type="ARBA" id="ARBA00022679"/>
    </source>
</evidence>
<dbReference type="InterPro" id="IPR015422">
    <property type="entry name" value="PyrdxlP-dep_Trfase_small"/>
</dbReference>
<keyword evidence="4 7" id="KW-0808">Transferase</keyword>
<dbReference type="EMBL" id="DRZC01000079">
    <property type="protein sequence ID" value="HHQ80953.1"/>
    <property type="molecule type" value="Genomic_DNA"/>
</dbReference>
<dbReference type="Gene3D" id="3.40.640.10">
    <property type="entry name" value="Type I PLP-dependent aspartate aminotransferase-like (Major domain)"/>
    <property type="match status" value="1"/>
</dbReference>
<evidence type="ECO:0000256" key="6">
    <source>
        <dbReference type="ARBA" id="ARBA00023102"/>
    </source>
</evidence>
<dbReference type="CDD" id="cd00609">
    <property type="entry name" value="AAT_like"/>
    <property type="match status" value="1"/>
</dbReference>
<keyword evidence="6 7" id="KW-0368">Histidine biosynthesis</keyword>
<evidence type="ECO:0000256" key="2">
    <source>
        <dbReference type="ARBA" id="ARBA00022576"/>
    </source>
</evidence>
<reference evidence="9" key="1">
    <citation type="journal article" date="2020" name="mSystems">
        <title>Genome- and Community-Level Interaction Insights into Carbon Utilization and Element Cycling Functions of Hydrothermarchaeota in Hydrothermal Sediment.</title>
        <authorList>
            <person name="Zhou Z."/>
            <person name="Liu Y."/>
            <person name="Xu W."/>
            <person name="Pan J."/>
            <person name="Luo Z.H."/>
            <person name="Li M."/>
        </authorList>
    </citation>
    <scope>NUCLEOTIDE SEQUENCE [LARGE SCALE GENOMIC DNA]</scope>
    <source>
        <strain evidence="9">SpSt-1116</strain>
    </source>
</reference>
<evidence type="ECO:0000313" key="9">
    <source>
        <dbReference type="EMBL" id="HHQ80953.1"/>
    </source>
</evidence>
<dbReference type="PROSITE" id="PS00599">
    <property type="entry name" value="AA_TRANSFER_CLASS_2"/>
    <property type="match status" value="1"/>
</dbReference>
<gene>
    <name evidence="7 9" type="primary">hisC</name>
    <name evidence="9" type="ORF">ENM78_05850</name>
</gene>
<comment type="caution">
    <text evidence="9">The sequence shown here is derived from an EMBL/GenBank/DDBJ whole genome shotgun (WGS) entry which is preliminary data.</text>
</comment>
<name>A0A7J3ZLK6_9CREN</name>
<dbReference type="PANTHER" id="PTHR42885:SF2">
    <property type="entry name" value="HISTIDINOL-PHOSPHATE AMINOTRANSFERASE"/>
    <property type="match status" value="1"/>
</dbReference>
<keyword evidence="3 7" id="KW-0028">Amino-acid biosynthesis</keyword>
<comment type="pathway">
    <text evidence="7">Amino-acid biosynthesis; L-histidine biosynthesis; L-histidine from 5-phospho-alpha-D-ribose 1-diphosphate: step 7/9.</text>
</comment>
<dbReference type="InterPro" id="IPR001917">
    <property type="entry name" value="Aminotrans_II_pyridoxalP_BS"/>
</dbReference>
<keyword evidence="5 7" id="KW-0663">Pyridoxal phosphate</keyword>
<organism evidence="9">
    <name type="scientific">Fervidicoccus fontis</name>
    <dbReference type="NCBI Taxonomy" id="683846"/>
    <lineage>
        <taxon>Archaea</taxon>
        <taxon>Thermoproteota</taxon>
        <taxon>Thermoprotei</taxon>
        <taxon>Fervidicoccales</taxon>
        <taxon>Fervidicoccaceae</taxon>
        <taxon>Fervidicoccus</taxon>
    </lineage>
</organism>
<evidence type="ECO:0000256" key="1">
    <source>
        <dbReference type="ARBA" id="ARBA00001933"/>
    </source>
</evidence>
<dbReference type="HAMAP" id="MF_01023">
    <property type="entry name" value="HisC_aminotrans_2"/>
    <property type="match status" value="1"/>
</dbReference>
<dbReference type="UniPathway" id="UPA00031">
    <property type="reaction ID" value="UER00012"/>
</dbReference>
<dbReference type="GO" id="GO:0004400">
    <property type="term" value="F:histidinol-phosphate transaminase activity"/>
    <property type="evidence" value="ECO:0007669"/>
    <property type="project" value="UniProtKB-UniRule"/>
</dbReference>
<sequence>MVWIFAPTSSVLNLLNPVVLDVEGYTGVLGGCRIRLDRNENPYGASPNVIKVLVRNLDKINRYPDIERIEELSKKIAEYCKTDYSNIVVTCGSDCAIELVAKAFLRPGDAALTVTPTFTMYKRACRLASARVIESPLRPSNFSIDEEDFLAKTRAAKILFLSNPNNPTGNLLVSQSLLESILERDSLVVVIDEAYYEYSGMTFASLVESYHNLVVLRTFSKAFGLAGLRIGYAIASSEVAEVLRRIKLPYDLTLLSIEAAIAALEDLQHVRTTVLATARERDRLSKGLFQLGFRVFPSTANFLMFSTRERRVNSKELCRQLALRGIAIRDLSSAGLDPWYARVTVGRESENELLLDALQEILEGEDRDY</sequence>
<dbReference type="GO" id="GO:0030170">
    <property type="term" value="F:pyridoxal phosphate binding"/>
    <property type="evidence" value="ECO:0007669"/>
    <property type="project" value="InterPro"/>
</dbReference>
<dbReference type="InterPro" id="IPR015424">
    <property type="entry name" value="PyrdxlP-dep_Trfase"/>
</dbReference>
<dbReference type="InterPro" id="IPR005861">
    <property type="entry name" value="HisP_aminotrans"/>
</dbReference>
<evidence type="ECO:0000256" key="3">
    <source>
        <dbReference type="ARBA" id="ARBA00022605"/>
    </source>
</evidence>
<dbReference type="GO" id="GO:0000105">
    <property type="term" value="P:L-histidine biosynthetic process"/>
    <property type="evidence" value="ECO:0007669"/>
    <property type="project" value="UniProtKB-UniRule"/>
</dbReference>